<dbReference type="AlphaFoldDB" id="A0A0F4YKF2"/>
<name>A0A0F4YKF2_RASE3</name>
<gene>
    <name evidence="1" type="ORF">T310_7436</name>
</gene>
<comment type="caution">
    <text evidence="1">The sequence shown here is derived from an EMBL/GenBank/DDBJ whole genome shotgun (WGS) entry which is preliminary data.</text>
</comment>
<evidence type="ECO:0000313" key="1">
    <source>
        <dbReference type="EMBL" id="KKA18615.1"/>
    </source>
</evidence>
<feature type="non-terminal residue" evidence="1">
    <location>
        <position position="1"/>
    </location>
</feature>
<reference evidence="1 2" key="1">
    <citation type="submission" date="2015-04" db="EMBL/GenBank/DDBJ databases">
        <authorList>
            <person name="Heijne W.H."/>
            <person name="Fedorova N.D."/>
            <person name="Nierman W.C."/>
            <person name="Vollebregt A.W."/>
            <person name="Zhao Z."/>
            <person name="Wu L."/>
            <person name="Kumar M."/>
            <person name="Stam H."/>
            <person name="van den Berg M.A."/>
            <person name="Pel H.J."/>
        </authorList>
    </citation>
    <scope>NUCLEOTIDE SEQUENCE [LARGE SCALE GENOMIC DNA]</scope>
    <source>
        <strain evidence="1 2">CBS 393.64</strain>
    </source>
</reference>
<dbReference type="GeneID" id="25319708"/>
<organism evidence="1 2">
    <name type="scientific">Rasamsonia emersonii (strain ATCC 16479 / CBS 393.64 / IMI 116815)</name>
    <dbReference type="NCBI Taxonomy" id="1408163"/>
    <lineage>
        <taxon>Eukaryota</taxon>
        <taxon>Fungi</taxon>
        <taxon>Dikarya</taxon>
        <taxon>Ascomycota</taxon>
        <taxon>Pezizomycotina</taxon>
        <taxon>Eurotiomycetes</taxon>
        <taxon>Eurotiomycetidae</taxon>
        <taxon>Eurotiales</taxon>
        <taxon>Trichocomaceae</taxon>
        <taxon>Rasamsonia</taxon>
    </lineage>
</organism>
<dbReference type="RefSeq" id="XP_013325227.1">
    <property type="nucleotide sequence ID" value="XM_013469773.1"/>
</dbReference>
<keyword evidence="2" id="KW-1185">Reference proteome</keyword>
<sequence>AASVFSIHLKFIDAIRDSQIPVHIDPSGCARPQARYRANAEPSRAYRERRNAIIPLRRQLLMQTDKKGLLDLLEHRIVSYLCDGGHFPAGQGSPRRVDFINKSKSRIIDEIHWVEEYHEDLILTELEKLNQEPRGSDLVTLMEQLSQLRHQAPASS</sequence>
<dbReference type="Proteomes" id="UP000053958">
    <property type="component" value="Unassembled WGS sequence"/>
</dbReference>
<protein>
    <submittedName>
        <fullName evidence="1">Uncharacterized protein</fullName>
    </submittedName>
</protein>
<proteinExistence type="predicted"/>
<accession>A0A0F4YKF2</accession>
<dbReference type="EMBL" id="LASV01000436">
    <property type="protein sequence ID" value="KKA18615.1"/>
    <property type="molecule type" value="Genomic_DNA"/>
</dbReference>
<evidence type="ECO:0000313" key="2">
    <source>
        <dbReference type="Proteomes" id="UP000053958"/>
    </source>
</evidence>